<evidence type="ECO:0000259" key="15">
    <source>
        <dbReference type="Pfam" id="PF02776"/>
    </source>
</evidence>
<sequence>MDNMINADSFGLQGGTAQKTVGQYLFDCLKLEGITEIFGVAGDYNFTLLDTLECYNGIRFIEGRNELNSGYAADGYARIKGMSALITTFGVGELSACNAIAGANSEHVPIIHIVGAPPEKDQKEHKLMHHTLMDGNFDVFRKVYEQITAYTAVLTPENAKIEIQAAIRIAKEKKKPVYLVVADDLVTKPIKVREEPVPPRPTSNLKTLQAAVNHVHRLLERAHRPVILVDVKTMRFGLQTAVRQLADVMNVPVVTTMFGKGAFDETHPNYIGMYLGSFGGSEVQSTVENADCIIAIGMVWADTNTANFTAKLNPLVTVNIQPDMVKIAEAEYPNVLAADMLLAVEKVGCMGQGLAGKLSFPYDQFTTNADGPLMAAGYYPRFQRMLKEGDVVIAETGTFYNGMAEVRLPGNVTYIGQGGWQSIGYATPSAFGAIMAAPERRVLLFTGDGALQLTAQEISSMLYYGCKPIIFVLNNDGYTIEKYLNVKTEGQKYNQIPQWSYTRLAEAFGGNAFTVTVRTYGELDQAIIQAETESAERLCIIEMIAGNPMDAPKYMRRMRSYMEKQEMQRSQKKSRITRMFLKDESNL</sequence>
<comment type="cofactor">
    <cofactor evidence="2">
        <name>thiamine diphosphate</name>
        <dbReference type="ChEBI" id="CHEBI:58937"/>
    </cofactor>
</comment>
<comment type="cofactor">
    <cofactor evidence="1">
        <name>a metal cation</name>
        <dbReference type="ChEBI" id="CHEBI:25213"/>
    </cofactor>
</comment>
<proteinExistence type="inferred from homology"/>
<dbReference type="InterPro" id="IPR047214">
    <property type="entry name" value="TPP_PDC_IPDC"/>
</dbReference>
<dbReference type="PROSITE" id="PS00187">
    <property type="entry name" value="TPP_ENZYMES"/>
    <property type="match status" value="1"/>
</dbReference>
<dbReference type="InterPro" id="IPR011766">
    <property type="entry name" value="TPP_enzyme_TPP-bd"/>
</dbReference>
<evidence type="ECO:0000256" key="11">
    <source>
        <dbReference type="PIRSR" id="PIRSR036565-2"/>
    </source>
</evidence>
<dbReference type="InterPro" id="IPR012001">
    <property type="entry name" value="Thiamin_PyroP_enz_TPP-bd_dom"/>
</dbReference>
<dbReference type="InterPro" id="IPR000399">
    <property type="entry name" value="TPP-bd_CS"/>
</dbReference>
<dbReference type="PIRSF" id="PIRSF036565">
    <property type="entry name" value="Pyruvt_ip_decrb"/>
    <property type="match status" value="1"/>
</dbReference>
<evidence type="ECO:0000256" key="2">
    <source>
        <dbReference type="ARBA" id="ARBA00001964"/>
    </source>
</evidence>
<evidence type="ECO:0000256" key="5">
    <source>
        <dbReference type="ARBA" id="ARBA00020054"/>
    </source>
</evidence>
<feature type="binding site" evidence="11">
    <location>
        <position position="477"/>
    </location>
    <ligand>
        <name>Mg(2+)</name>
        <dbReference type="ChEBI" id="CHEBI:18420"/>
    </ligand>
</feature>
<dbReference type="Pfam" id="PF00205">
    <property type="entry name" value="TPP_enzyme_M"/>
    <property type="match status" value="1"/>
</dbReference>
<comment type="function">
    <text evidence="3">Decarboxylates branched-chain and aromatic alpha-keto acids to aldehydes.</text>
</comment>
<dbReference type="Gene3D" id="3.40.50.970">
    <property type="match status" value="2"/>
</dbReference>
<keyword evidence="7" id="KW-0210">Decarboxylase</keyword>
<evidence type="ECO:0000256" key="4">
    <source>
        <dbReference type="ARBA" id="ARBA00007812"/>
    </source>
</evidence>
<keyword evidence="8 11" id="KW-0460">Magnesium</keyword>
<dbReference type="Gene3D" id="3.40.50.1220">
    <property type="entry name" value="TPP-binding domain"/>
    <property type="match status" value="1"/>
</dbReference>
<dbReference type="InterPro" id="IPR012110">
    <property type="entry name" value="PDC/IPDC-like"/>
</dbReference>
<evidence type="ECO:0000256" key="6">
    <source>
        <dbReference type="ARBA" id="ARBA00022723"/>
    </source>
</evidence>
<organism evidence="16 17">
    <name type="scientific">Bacillus pseudomycoides</name>
    <dbReference type="NCBI Taxonomy" id="64104"/>
    <lineage>
        <taxon>Bacteria</taxon>
        <taxon>Bacillati</taxon>
        <taxon>Bacillota</taxon>
        <taxon>Bacilli</taxon>
        <taxon>Bacillales</taxon>
        <taxon>Bacillaceae</taxon>
        <taxon>Bacillus</taxon>
        <taxon>Bacillus cereus group</taxon>
    </lineage>
</organism>
<dbReference type="Pfam" id="PF02776">
    <property type="entry name" value="TPP_enzyme_N"/>
    <property type="match status" value="1"/>
</dbReference>
<evidence type="ECO:0000256" key="1">
    <source>
        <dbReference type="ARBA" id="ARBA00001920"/>
    </source>
</evidence>
<dbReference type="GO" id="GO:0000949">
    <property type="term" value="P:aromatic amino acid family catabolic process to alcohol via Ehrlich pathway"/>
    <property type="evidence" value="ECO:0007669"/>
    <property type="project" value="TreeGrafter"/>
</dbReference>
<comment type="similarity">
    <text evidence="4 12">Belongs to the TPP enzyme family.</text>
</comment>
<dbReference type="PANTHER" id="PTHR43452">
    <property type="entry name" value="PYRUVATE DECARBOXYLASE"/>
    <property type="match status" value="1"/>
</dbReference>
<comment type="caution">
    <text evidence="16">The sequence shown here is derived from an EMBL/GenBank/DDBJ whole genome shotgun (WGS) entry which is preliminary data.</text>
</comment>
<dbReference type="FunFam" id="3.40.50.970:FF:000024">
    <property type="entry name" value="Pyruvate decarboxylase isozyme"/>
    <property type="match status" value="1"/>
</dbReference>
<evidence type="ECO:0000259" key="14">
    <source>
        <dbReference type="Pfam" id="PF02775"/>
    </source>
</evidence>
<accession>A0A2B5R229</accession>
<comment type="cofactor">
    <cofactor evidence="11">
        <name>Mg(2+)</name>
        <dbReference type="ChEBI" id="CHEBI:18420"/>
    </cofactor>
    <text evidence="11">Binds 1 Mg(2+) per subunit.</text>
</comment>
<dbReference type="CDD" id="cd07038">
    <property type="entry name" value="TPP_PYR_PDC_IPDC_like"/>
    <property type="match status" value="1"/>
</dbReference>
<evidence type="ECO:0000256" key="3">
    <source>
        <dbReference type="ARBA" id="ARBA00002938"/>
    </source>
</evidence>
<dbReference type="Pfam" id="PF02775">
    <property type="entry name" value="TPP_enzyme_C"/>
    <property type="match status" value="1"/>
</dbReference>
<evidence type="ECO:0000256" key="7">
    <source>
        <dbReference type="ARBA" id="ARBA00022793"/>
    </source>
</evidence>
<dbReference type="FunFam" id="3.40.50.970:FF:000019">
    <property type="entry name" value="Pyruvate decarboxylase isozyme"/>
    <property type="match status" value="1"/>
</dbReference>
<dbReference type="InterPro" id="IPR029061">
    <property type="entry name" value="THDP-binding"/>
</dbReference>
<reference evidence="16 17" key="1">
    <citation type="submission" date="2017-09" db="EMBL/GenBank/DDBJ databases">
        <title>Large-scale bioinformatics analysis of Bacillus genomes uncovers conserved roles of natural products in bacterial physiology.</title>
        <authorList>
            <consortium name="Agbiome Team Llc"/>
            <person name="Bleich R.M."/>
            <person name="Grubbs K.J."/>
            <person name="Santa Maria K.C."/>
            <person name="Allen S.E."/>
            <person name="Farag S."/>
            <person name="Shank E.A."/>
            <person name="Bowers A."/>
        </authorList>
    </citation>
    <scope>NUCLEOTIDE SEQUENCE [LARGE SCALE GENOMIC DNA]</scope>
    <source>
        <strain evidence="16 17">AFS009893</strain>
    </source>
</reference>
<name>A0A2B5R229_9BACI</name>
<dbReference type="SUPFAM" id="SSF52467">
    <property type="entry name" value="DHS-like NAD/FAD-binding domain"/>
    <property type="match status" value="1"/>
</dbReference>
<dbReference type="CDD" id="cd02005">
    <property type="entry name" value="TPP_PDC_IPDC"/>
    <property type="match status" value="1"/>
</dbReference>
<dbReference type="GO" id="GO:0000287">
    <property type="term" value="F:magnesium ion binding"/>
    <property type="evidence" value="ECO:0007669"/>
    <property type="project" value="InterPro"/>
</dbReference>
<evidence type="ECO:0000256" key="8">
    <source>
        <dbReference type="ARBA" id="ARBA00022842"/>
    </source>
</evidence>
<dbReference type="RefSeq" id="WP_097969112.1">
    <property type="nucleotide sequence ID" value="NZ_NUBH01000047.1"/>
</dbReference>
<gene>
    <name evidence="16" type="ORF">CN613_28610</name>
</gene>
<keyword evidence="6 11" id="KW-0479">Metal-binding</keyword>
<dbReference type="PANTHER" id="PTHR43452:SF30">
    <property type="entry name" value="PYRUVATE DECARBOXYLASE ISOZYME 1-RELATED"/>
    <property type="match status" value="1"/>
</dbReference>
<dbReference type="EMBL" id="NUDP01000267">
    <property type="protein sequence ID" value="PEM58558.1"/>
    <property type="molecule type" value="Genomic_DNA"/>
</dbReference>
<feature type="domain" description="Thiamine pyrophosphate enzyme N-terminal TPP-binding" evidence="15">
    <location>
        <begin position="20"/>
        <end position="128"/>
    </location>
</feature>
<dbReference type="InterPro" id="IPR012000">
    <property type="entry name" value="Thiamin_PyroP_enz_cen_dom"/>
</dbReference>
<evidence type="ECO:0000256" key="10">
    <source>
        <dbReference type="ARBA" id="ARBA00023239"/>
    </source>
</evidence>
<evidence type="ECO:0000259" key="13">
    <source>
        <dbReference type="Pfam" id="PF00205"/>
    </source>
</evidence>
<evidence type="ECO:0000313" key="17">
    <source>
        <dbReference type="Proteomes" id="UP000219775"/>
    </source>
</evidence>
<feature type="binding site" evidence="11">
    <location>
        <position position="475"/>
    </location>
    <ligand>
        <name>Mg(2+)</name>
        <dbReference type="ChEBI" id="CHEBI:18420"/>
    </ligand>
</feature>
<keyword evidence="9 12" id="KW-0786">Thiamine pyrophosphate</keyword>
<feature type="domain" description="Thiamine pyrophosphate enzyme central" evidence="13">
    <location>
        <begin position="213"/>
        <end position="327"/>
    </location>
</feature>
<dbReference type="GO" id="GO:0005829">
    <property type="term" value="C:cytosol"/>
    <property type="evidence" value="ECO:0007669"/>
    <property type="project" value="TreeGrafter"/>
</dbReference>
<evidence type="ECO:0000313" key="16">
    <source>
        <dbReference type="EMBL" id="PEM58558.1"/>
    </source>
</evidence>
<feature type="domain" description="Thiamine pyrophosphate enzyme TPP-binding" evidence="14">
    <location>
        <begin position="407"/>
        <end position="540"/>
    </location>
</feature>
<evidence type="ECO:0000256" key="9">
    <source>
        <dbReference type="ARBA" id="ARBA00023052"/>
    </source>
</evidence>
<dbReference type="SUPFAM" id="SSF52518">
    <property type="entry name" value="Thiamin diphosphate-binding fold (THDP-binding)"/>
    <property type="match status" value="2"/>
</dbReference>
<dbReference type="AlphaFoldDB" id="A0A2B5R229"/>
<dbReference type="InterPro" id="IPR047213">
    <property type="entry name" value="TPP_PYR_PDC_IPDC-like"/>
</dbReference>
<dbReference type="Proteomes" id="UP000219775">
    <property type="component" value="Unassembled WGS sequence"/>
</dbReference>
<dbReference type="GO" id="GO:0004737">
    <property type="term" value="F:pyruvate decarboxylase activity"/>
    <property type="evidence" value="ECO:0007669"/>
    <property type="project" value="TreeGrafter"/>
</dbReference>
<keyword evidence="10" id="KW-0456">Lyase</keyword>
<feature type="binding site" evidence="11">
    <location>
        <position position="448"/>
    </location>
    <ligand>
        <name>Mg(2+)</name>
        <dbReference type="ChEBI" id="CHEBI:18420"/>
    </ligand>
</feature>
<evidence type="ECO:0000256" key="12">
    <source>
        <dbReference type="RuleBase" id="RU362132"/>
    </source>
</evidence>
<dbReference type="GO" id="GO:0030976">
    <property type="term" value="F:thiamine pyrophosphate binding"/>
    <property type="evidence" value="ECO:0007669"/>
    <property type="project" value="InterPro"/>
</dbReference>
<dbReference type="InterPro" id="IPR029035">
    <property type="entry name" value="DHS-like_NAD/FAD-binding_dom"/>
</dbReference>
<protein>
    <recommendedName>
        <fullName evidence="5">Alpha-keto-acid decarboxylase</fullName>
    </recommendedName>
</protein>